<proteinExistence type="predicted"/>
<evidence type="ECO:0000313" key="1">
    <source>
        <dbReference type="EMBL" id="KKL86476.1"/>
    </source>
</evidence>
<dbReference type="AlphaFoldDB" id="A0A0F9G7U0"/>
<protein>
    <submittedName>
        <fullName evidence="1">Uncharacterized protein</fullName>
    </submittedName>
</protein>
<gene>
    <name evidence="1" type="ORF">LCGC14_1944330</name>
</gene>
<comment type="caution">
    <text evidence="1">The sequence shown here is derived from an EMBL/GenBank/DDBJ whole genome shotgun (WGS) entry which is preliminary data.</text>
</comment>
<reference evidence="1" key="1">
    <citation type="journal article" date="2015" name="Nature">
        <title>Complex archaea that bridge the gap between prokaryotes and eukaryotes.</title>
        <authorList>
            <person name="Spang A."/>
            <person name="Saw J.H."/>
            <person name="Jorgensen S.L."/>
            <person name="Zaremba-Niedzwiedzka K."/>
            <person name="Martijn J."/>
            <person name="Lind A.E."/>
            <person name="van Eijk R."/>
            <person name="Schleper C."/>
            <person name="Guy L."/>
            <person name="Ettema T.J."/>
        </authorList>
    </citation>
    <scope>NUCLEOTIDE SEQUENCE</scope>
</reference>
<organism evidence="1">
    <name type="scientific">marine sediment metagenome</name>
    <dbReference type="NCBI Taxonomy" id="412755"/>
    <lineage>
        <taxon>unclassified sequences</taxon>
        <taxon>metagenomes</taxon>
        <taxon>ecological metagenomes</taxon>
    </lineage>
</organism>
<dbReference type="EMBL" id="LAZR01021106">
    <property type="protein sequence ID" value="KKL86476.1"/>
    <property type="molecule type" value="Genomic_DNA"/>
</dbReference>
<accession>A0A0F9G7U0</accession>
<name>A0A0F9G7U0_9ZZZZ</name>
<feature type="non-terminal residue" evidence="1">
    <location>
        <position position="277"/>
    </location>
</feature>
<sequence>MTHPDADNVIQLQKHPGGVADGIRSVLDSGRTEIVTAGPNAEFAFIGSDPYNTNAYTGLVVPGAPSSSIGDARYLFVLARARFGTGEQSSSKRGARLVGIRQYAELIARIPGRTPPLSDQSGPPVDSTVVFRKEINSPLWHPPDGDISWHVMVINRVSRDTRNPANADGFIFQDSTAPSLLFQTPAPYAPPNGGRPWGIPMAASLGNIHELRYRWRADNSEYVLDIPVPAPCDVVLFASVRQNDPALNPVLQDPTLTQQFQALSEEDQFLVAYNTFA</sequence>